<keyword evidence="4" id="KW-1185">Reference proteome</keyword>
<evidence type="ECO:0008006" key="5">
    <source>
        <dbReference type="Google" id="ProtNLM"/>
    </source>
</evidence>
<feature type="chain" id="PRO_5036212415" description="Peptidase M48 domain-containing protein" evidence="1">
    <location>
        <begin position="18"/>
        <end position="406"/>
    </location>
</feature>
<feature type="signal peptide" evidence="1">
    <location>
        <begin position="1"/>
        <end position="17"/>
    </location>
</feature>
<organism evidence="2">
    <name type="scientific">Pelagomonas calceolata</name>
    <dbReference type="NCBI Taxonomy" id="35677"/>
    <lineage>
        <taxon>Eukaryota</taxon>
        <taxon>Sar</taxon>
        <taxon>Stramenopiles</taxon>
        <taxon>Ochrophyta</taxon>
        <taxon>Pelagophyceae</taxon>
        <taxon>Pelagomonadales</taxon>
        <taxon>Pelagomonadaceae</taxon>
        <taxon>Pelagomonas</taxon>
    </lineage>
</organism>
<protein>
    <recommendedName>
        <fullName evidence="5">Peptidase M48 domain-containing protein</fullName>
    </recommendedName>
</protein>
<dbReference type="GO" id="GO:0006508">
    <property type="term" value="P:proteolysis"/>
    <property type="evidence" value="ECO:0007669"/>
    <property type="project" value="InterPro"/>
</dbReference>
<dbReference type="OrthoDB" id="10672463at2759"/>
<evidence type="ECO:0000256" key="1">
    <source>
        <dbReference type="SAM" id="SignalP"/>
    </source>
</evidence>
<dbReference type="InterPro" id="IPR037219">
    <property type="entry name" value="Peptidase_M41-like"/>
</dbReference>
<evidence type="ECO:0000313" key="3">
    <source>
        <dbReference type="EMBL" id="CAH0368494.1"/>
    </source>
</evidence>
<dbReference type="PANTHER" id="PTHR33471:SF7">
    <property type="entry name" value="ATP-DEPENDENT ZINC METALLOPROTEASE-RELATED"/>
    <property type="match status" value="1"/>
</dbReference>
<dbReference type="SUPFAM" id="SSF140990">
    <property type="entry name" value="FtsH protease domain-like"/>
    <property type="match status" value="1"/>
</dbReference>
<dbReference type="PANTHER" id="PTHR33471">
    <property type="entry name" value="ATP-DEPENDENT ZINC METALLOPROTEASE-RELATED"/>
    <property type="match status" value="1"/>
</dbReference>
<dbReference type="EMBL" id="CAKKNE010000002">
    <property type="protein sequence ID" value="CAH0368494.1"/>
    <property type="molecule type" value="Genomic_DNA"/>
</dbReference>
<evidence type="ECO:0000313" key="2">
    <source>
        <dbReference type="EMBL" id="CAE0704249.1"/>
    </source>
</evidence>
<reference evidence="2" key="1">
    <citation type="submission" date="2021-01" db="EMBL/GenBank/DDBJ databases">
        <authorList>
            <person name="Corre E."/>
            <person name="Pelletier E."/>
            <person name="Niang G."/>
            <person name="Scheremetjew M."/>
            <person name="Finn R."/>
            <person name="Kale V."/>
            <person name="Holt S."/>
            <person name="Cochrane G."/>
            <person name="Meng A."/>
            <person name="Brown T."/>
            <person name="Cohen L."/>
        </authorList>
    </citation>
    <scope>NUCLEOTIDE SEQUENCE</scope>
    <source>
        <strain evidence="2">CCMP1756</strain>
    </source>
</reference>
<dbReference type="Proteomes" id="UP000789595">
    <property type="component" value="Unassembled WGS sequence"/>
</dbReference>
<sequence>MMRLLGALLVACARGLAPPERIGLVPMTERPTAELWALLDAPQASTADNALEALAARGAATKWRSAELQPRYAVSTTQLETTTRCRGDIADAVGVLGEQSVEKLAVLFAGVMLSAMLSSVAANQSLTFLPEIWRFVIVQLLCFAPYGYLSLGLVFPEDLQRYVVKLYTFLFPAYRARLRRHEAGHLVAGHALGLPVANVSANAAYAAVEFRDGRSDVAQTLRLPKEAVERQKPRYGASPEMIAVVSLAGIMAEIDEYADAEGGAADLAQLQSIFDGARMSEGDVLATTRWAALQAHLLLKRESGALEAVVAHLAAVDAKGETPTVSGCVRALEEGCPNVYESRRKNRVEPTLLERLLVRPPRRDLDDPVEYDRSEGFAVPWTEDDVPTLALGVTACFLWYALTVGI</sequence>
<gene>
    <name evidence="2" type="ORF">PCAL00307_LOCUS19697</name>
    <name evidence="3" type="ORF">PECAL_2P15610</name>
</gene>
<name>A0A7S4ECK3_9STRA</name>
<dbReference type="AlphaFoldDB" id="A0A7S4ECK3"/>
<proteinExistence type="predicted"/>
<dbReference type="EMBL" id="HBIW01022841">
    <property type="protein sequence ID" value="CAE0704249.1"/>
    <property type="molecule type" value="Transcribed_RNA"/>
</dbReference>
<dbReference type="GO" id="GO:0005524">
    <property type="term" value="F:ATP binding"/>
    <property type="evidence" value="ECO:0007669"/>
    <property type="project" value="InterPro"/>
</dbReference>
<dbReference type="GO" id="GO:0004176">
    <property type="term" value="F:ATP-dependent peptidase activity"/>
    <property type="evidence" value="ECO:0007669"/>
    <property type="project" value="InterPro"/>
</dbReference>
<accession>A0A7S4ECK3</accession>
<keyword evidence="1" id="KW-0732">Signal</keyword>
<evidence type="ECO:0000313" key="4">
    <source>
        <dbReference type="Proteomes" id="UP000789595"/>
    </source>
</evidence>
<dbReference type="GO" id="GO:0004222">
    <property type="term" value="F:metalloendopeptidase activity"/>
    <property type="evidence" value="ECO:0007669"/>
    <property type="project" value="InterPro"/>
</dbReference>
<reference evidence="3" key="2">
    <citation type="submission" date="2021-11" db="EMBL/GenBank/DDBJ databases">
        <authorList>
            <consortium name="Genoscope - CEA"/>
            <person name="William W."/>
        </authorList>
    </citation>
    <scope>NUCLEOTIDE SEQUENCE</scope>
</reference>